<reference evidence="1" key="1">
    <citation type="submission" date="2022-04" db="EMBL/GenBank/DDBJ databases">
        <title>Genome of the entomopathogenic fungus Entomophthora muscae.</title>
        <authorList>
            <person name="Elya C."/>
            <person name="Lovett B.R."/>
            <person name="Lee E."/>
            <person name="Macias A.M."/>
            <person name="Hajek A.E."/>
            <person name="De Bivort B.L."/>
            <person name="Kasson M.T."/>
            <person name="De Fine Licht H.H."/>
            <person name="Stajich J.E."/>
        </authorList>
    </citation>
    <scope>NUCLEOTIDE SEQUENCE</scope>
    <source>
        <strain evidence="1">Berkeley</strain>
    </source>
</reference>
<sequence length="224" mass="26558">MFIFVFIGAALSGNGDFIVDRAKLRWFPCEQPMSLDPAIKWTGSPMSFRDYHVAERREKQSITSYNGFFKEHIFAKEKETYWFGQKEKVSDILQCDIRYNCTLRTSYFLHRSVYTTSTKEHNFEEWRKITKPNPPHPEALTDVAFMSTSNELNFTEKAPRYIWFNPVMWGVRGTYVVKYKFGFTLYSTTEEIEVYFPLKLPSGQLNGIYGLGKAHYERDEWRFY</sequence>
<organism evidence="1 2">
    <name type="scientific">Entomophthora muscae</name>
    <dbReference type="NCBI Taxonomy" id="34485"/>
    <lineage>
        <taxon>Eukaryota</taxon>
        <taxon>Fungi</taxon>
        <taxon>Fungi incertae sedis</taxon>
        <taxon>Zoopagomycota</taxon>
        <taxon>Entomophthoromycotina</taxon>
        <taxon>Entomophthoromycetes</taxon>
        <taxon>Entomophthorales</taxon>
        <taxon>Entomophthoraceae</taxon>
        <taxon>Entomophthora</taxon>
    </lineage>
</organism>
<evidence type="ECO:0000313" key="2">
    <source>
        <dbReference type="Proteomes" id="UP001165960"/>
    </source>
</evidence>
<dbReference type="Proteomes" id="UP001165960">
    <property type="component" value="Unassembled WGS sequence"/>
</dbReference>
<dbReference type="EMBL" id="QTSX02004971">
    <property type="protein sequence ID" value="KAJ9063532.1"/>
    <property type="molecule type" value="Genomic_DNA"/>
</dbReference>
<protein>
    <submittedName>
        <fullName evidence="1">Uncharacterized protein</fullName>
    </submittedName>
</protein>
<keyword evidence="2" id="KW-1185">Reference proteome</keyword>
<evidence type="ECO:0000313" key="1">
    <source>
        <dbReference type="EMBL" id="KAJ9063532.1"/>
    </source>
</evidence>
<accession>A0ACC2SMC6</accession>
<comment type="caution">
    <text evidence="1">The sequence shown here is derived from an EMBL/GenBank/DDBJ whole genome shotgun (WGS) entry which is preliminary data.</text>
</comment>
<proteinExistence type="predicted"/>
<name>A0ACC2SMC6_9FUNG</name>
<gene>
    <name evidence="1" type="ORF">DSO57_1000110</name>
</gene>